<proteinExistence type="predicted"/>
<dbReference type="RefSeq" id="WP_068005792.1">
    <property type="nucleotide sequence ID" value="NZ_QQBC01000014.1"/>
</dbReference>
<sequence length="933" mass="101248">MSHSEHHLYQLLGQADQLEYGDSKDALLEQVLRHAEAGGHTRIAFDTRMRLVQSYTLGMHPAKLFVPFARCLADYDRDPATYEPWVTHTLRWYFKYAVNALTDFPEVPADKALAALDQMERRYRVEGQSLHAVYAARHRVAAHIGDYAAADRWYEKWCTTPRDENSDCEGCDPSSKAVYLVERGRDADADALATPVLQGELTCHEQPQHILSTLLLAYLRTGQFERARSAHRRAYRVLRTRPQSLDDIGAHLEFCALSGNQARGLELLDRHLGWLDRAPNPLAAMRFAAAAALLLRTVVAAGHETTTVRRPAHGERPVADATVSALRAELTGEALAIAARFDRRNGTNHQTTLVRAVLDREPLVDRLPLSPGAQLRALPAAAYPAAREPETPGRTAAEIIERAEHALGRYDEETAAALLRRLDPTDDPALAARTTVLRARLATDPADAERGLRRAAAEFAALGDENQQQANLGRLGVLLCERGAIDAGLTLLRTAYDHLTRHGNDTEKLLGTTRLAAGLAVADHIDEALPLLAAAAYLAAASGDPVAIGDVAAERMSLPARDSDERAEAIAAARRALSAFREADLPLLCIAAAQRLSRLQWENGDPEAALAAADQALAALPPDAPDDYRFAAYGLRGTLLNQAGRAAEAIADLRTAIAAGLRHGIAEVPFRQWDLAAAYRATGQLLDATDLAEDAVDGLTAIDQTEAAQHCRYLLAGLHRDLREYEPALTLLEQIAEFARDSGDLDAEGRALTEAAAVLDLLDRDDLAAQRHREAGEVFRRAGNLARLTRCRTSEAMSWRWAGDFDAAAAALAEAEQALRELAATDTEPNLLAWHRAELSHTTSRVLFGSGRAEEAEPHAAAAAAGYRELGYAADAARAELVHGRILLELGRPDRAVAVLGRALAEVEADDPVHPVLTDALGAARDQCTGKSK</sequence>
<reference evidence="1 2" key="1">
    <citation type="submission" date="2018-07" db="EMBL/GenBank/DDBJ databases">
        <title>Genomic Encyclopedia of Type Strains, Phase IV (KMG-IV): sequencing the most valuable type-strain genomes for metagenomic binning, comparative biology and taxonomic classification.</title>
        <authorList>
            <person name="Goeker M."/>
        </authorList>
    </citation>
    <scope>NUCLEOTIDE SEQUENCE [LARGE SCALE GENOMIC DNA]</scope>
    <source>
        <strain evidence="1 2">DSM 44290</strain>
    </source>
</reference>
<dbReference type="STRING" id="1210086.GCA_001613105_06471"/>
<comment type="caution">
    <text evidence="1">The sequence shown here is derived from an EMBL/GenBank/DDBJ whole genome shotgun (WGS) entry which is preliminary data.</text>
</comment>
<keyword evidence="2" id="KW-1185">Reference proteome</keyword>
<dbReference type="Gene3D" id="1.25.40.10">
    <property type="entry name" value="Tetratricopeptide repeat domain"/>
    <property type="match status" value="2"/>
</dbReference>
<dbReference type="AlphaFoldDB" id="A0A370HS33"/>
<dbReference type="Proteomes" id="UP000254869">
    <property type="component" value="Unassembled WGS sequence"/>
</dbReference>
<dbReference type="EMBL" id="QQBC01000014">
    <property type="protein sequence ID" value="RDI61352.1"/>
    <property type="molecule type" value="Genomic_DNA"/>
</dbReference>
<name>A0A370HS33_9NOCA</name>
<dbReference type="SUPFAM" id="SSF48452">
    <property type="entry name" value="TPR-like"/>
    <property type="match status" value="3"/>
</dbReference>
<evidence type="ECO:0000313" key="2">
    <source>
        <dbReference type="Proteomes" id="UP000254869"/>
    </source>
</evidence>
<protein>
    <recommendedName>
        <fullName evidence="3">Tetratricopeptide repeat protein</fullName>
    </recommendedName>
</protein>
<evidence type="ECO:0008006" key="3">
    <source>
        <dbReference type="Google" id="ProtNLM"/>
    </source>
</evidence>
<gene>
    <name evidence="1" type="ORF">DFR76_11477</name>
</gene>
<dbReference type="InterPro" id="IPR011990">
    <property type="entry name" value="TPR-like_helical_dom_sf"/>
</dbReference>
<accession>A0A370HS33</accession>
<evidence type="ECO:0000313" key="1">
    <source>
        <dbReference type="EMBL" id="RDI61352.1"/>
    </source>
</evidence>
<organism evidence="1 2">
    <name type="scientific">Nocardia pseudobrasiliensis</name>
    <dbReference type="NCBI Taxonomy" id="45979"/>
    <lineage>
        <taxon>Bacteria</taxon>
        <taxon>Bacillati</taxon>
        <taxon>Actinomycetota</taxon>
        <taxon>Actinomycetes</taxon>
        <taxon>Mycobacteriales</taxon>
        <taxon>Nocardiaceae</taxon>
        <taxon>Nocardia</taxon>
    </lineage>
</organism>